<keyword evidence="6 10" id="KW-0472">Membrane</keyword>
<keyword evidence="7" id="KW-0675">Receptor</keyword>
<keyword evidence="3 10" id="KW-0812">Transmembrane</keyword>
<dbReference type="PANTHER" id="PTHR15583">
    <property type="entry name" value="INTERLEUKIN-17 RECEPTOR"/>
    <property type="match status" value="1"/>
</dbReference>
<dbReference type="InterPro" id="IPR043046">
    <property type="entry name" value="IL17RA/B_FnIII-like_2_sf"/>
</dbReference>
<gene>
    <name evidence="12" type="primary">PIK3C2B</name>
</gene>
<evidence type="ECO:0000256" key="1">
    <source>
        <dbReference type="ARBA" id="ARBA00004251"/>
    </source>
</evidence>
<keyword evidence="8" id="KW-0325">Glycoprotein</keyword>
<reference evidence="12" key="2">
    <citation type="submission" date="2020-02" db="EMBL/GenBank/DDBJ databases">
        <title>Esox lucius (northern pike) genome, fEsoLuc1, primary haplotype.</title>
        <authorList>
            <person name="Myers G."/>
            <person name="Karagic N."/>
            <person name="Meyer A."/>
            <person name="Pippel M."/>
            <person name="Reichard M."/>
            <person name="Winkler S."/>
            <person name="Tracey A."/>
            <person name="Sims Y."/>
            <person name="Howe K."/>
            <person name="Rhie A."/>
            <person name="Formenti G."/>
            <person name="Durbin R."/>
            <person name="Fedrigo O."/>
            <person name="Jarvis E.D."/>
        </authorList>
    </citation>
    <scope>NUCLEOTIDE SEQUENCE [LARGE SCALE GENOMIC DNA]</scope>
</reference>
<dbReference type="GeneTree" id="ENSGT00940000159018"/>
<protein>
    <recommendedName>
        <fullName evidence="11">SEFIR domain-containing protein</fullName>
    </recommendedName>
</protein>
<dbReference type="InterPro" id="IPR013568">
    <property type="entry name" value="SEFIR_dom"/>
</dbReference>
<reference evidence="13" key="1">
    <citation type="journal article" date="2014" name="PLoS ONE">
        <title>The genome and linkage map of the northern pike (Esox lucius): conserved synteny revealed between the salmonid sister group and the Neoteleostei.</title>
        <authorList>
            <person name="Rondeau E.B."/>
            <person name="Minkley D.R."/>
            <person name="Leong J.S."/>
            <person name="Messmer A.M."/>
            <person name="Jantzen J.R."/>
            <person name="von Schalburg K.R."/>
            <person name="Lemon C."/>
            <person name="Bird N.H."/>
            <person name="Koop B.F."/>
        </authorList>
    </citation>
    <scope>NUCLEOTIDE SEQUENCE</scope>
</reference>
<keyword evidence="2" id="KW-1003">Cell membrane</keyword>
<feature type="transmembrane region" description="Helical" evidence="10">
    <location>
        <begin position="368"/>
        <end position="391"/>
    </location>
</feature>
<feature type="region of interest" description="Disordered" evidence="9">
    <location>
        <begin position="764"/>
        <end position="787"/>
    </location>
</feature>
<reference evidence="12" key="4">
    <citation type="submission" date="2025-09" db="UniProtKB">
        <authorList>
            <consortium name="Ensembl"/>
        </authorList>
    </citation>
    <scope>IDENTIFICATION</scope>
</reference>
<dbReference type="GO" id="GO:0030368">
    <property type="term" value="F:interleukin-17 receptor activity"/>
    <property type="evidence" value="ECO:0007669"/>
    <property type="project" value="InterPro"/>
</dbReference>
<dbReference type="InterPro" id="IPR032356">
    <property type="entry name" value="IL17R_A/B_N"/>
</dbReference>
<dbReference type="InterPro" id="IPR039465">
    <property type="entry name" value="IL-17_rcpt-like"/>
</dbReference>
<reference evidence="12" key="3">
    <citation type="submission" date="2025-08" db="UniProtKB">
        <authorList>
            <consortium name="Ensembl"/>
        </authorList>
    </citation>
    <scope>IDENTIFICATION</scope>
</reference>
<dbReference type="Gene3D" id="3.40.50.11530">
    <property type="match status" value="1"/>
</dbReference>
<evidence type="ECO:0000256" key="3">
    <source>
        <dbReference type="ARBA" id="ARBA00022692"/>
    </source>
</evidence>
<evidence type="ECO:0000256" key="7">
    <source>
        <dbReference type="ARBA" id="ARBA00023170"/>
    </source>
</evidence>
<keyword evidence="5 10" id="KW-1133">Transmembrane helix</keyword>
<dbReference type="InterPro" id="IPR038683">
    <property type="entry name" value="IL17RA/B_FnIII-like_1_sf"/>
</dbReference>
<evidence type="ECO:0000256" key="5">
    <source>
        <dbReference type="ARBA" id="ARBA00022989"/>
    </source>
</evidence>
<evidence type="ECO:0000313" key="13">
    <source>
        <dbReference type="Proteomes" id="UP000265140"/>
    </source>
</evidence>
<dbReference type="Proteomes" id="UP000265140">
    <property type="component" value="Chromosome 14"/>
</dbReference>
<keyword evidence="13" id="KW-1185">Reference proteome</keyword>
<dbReference type="PROSITE" id="PS51534">
    <property type="entry name" value="SEFIR"/>
    <property type="match status" value="1"/>
</dbReference>
<accession>A0A3P8Y627</accession>
<comment type="subcellular location">
    <subcellularLocation>
        <location evidence="1">Cell membrane</location>
        <topology evidence="1">Single-pass type I membrane protein</topology>
    </subcellularLocation>
</comment>
<evidence type="ECO:0000256" key="8">
    <source>
        <dbReference type="ARBA" id="ARBA00023180"/>
    </source>
</evidence>
<dbReference type="FunFam" id="3.40.50.11530:FF:000002">
    <property type="entry name" value="Interleukin 17 receptor A"/>
    <property type="match status" value="1"/>
</dbReference>
<dbReference type="Pfam" id="PF16556">
    <property type="entry name" value="IL17R_fnIII_D1"/>
    <property type="match status" value="1"/>
</dbReference>
<feature type="compositionally biased region" description="Polar residues" evidence="9">
    <location>
        <begin position="777"/>
        <end position="787"/>
    </location>
</feature>
<dbReference type="Gene3D" id="2.60.40.2150">
    <property type="entry name" value="Interleukin-17 receptor A/B, fibronectin-III-like domain 2"/>
    <property type="match status" value="1"/>
</dbReference>
<sequence length="888" mass="98265">MSLSSPPLSSTFPSLHLPCPQPVPLFTSPLLNLSLSSPPLSSTCPSLHLPSPQPVPLFTSPVLNLSLSSPPLSSTCPSLHLPSPQPVPLFTSPLLNLSLSSPPLSSTCPSLHLPSPQPVPLFTSPLLNLSLSSPPLSSTCPSLHLPSNCHDKGWLIHRDYTPSDPVNLEVGVDTREDEHGHLLPVLVARWKVKDDGSTHFLEGTLLHVLMEATNQYICVQYKFLNKITMRNPADEMWSFSLDRVVVEPGLSYVVSVSNLPQPNLYYSFSNIFKVVTVPGSLWTPNTTLERSTAPHGRSILTVGFNADQQRSNRQISQFPSCVFLQGNQTWLSVQFDLDVWPRTCCYFDVEIQPFFDLCSNDCVRRRKTFNICAIIVTTVLISCGLFCFLFYKLRRRPRGGGLNLALEPGVHPPPAPPRVPPRVLVIYSQDHPLYRKIVLKLCAFLQAKCGTDVVLDLLDTAWLGTVGRLPWLEWQRHRSSDKILVLCSRGVQAKWQAMCGQGRVTLREDLRSPIDDMLTPALNLFLPDMLRAAALGKYVVAYFEDISSESDVPSVFDIAVKYKLMKNFEELCFRILNREKYAPGQVCHIEGIREDEYVHCQSGKELRDAIEAFQTFQQENPDWFEQECVDVEAEEEVVAVTEYDALLEQPTAPVVECVPEYRDGPPIYVCGVDVHEGCRGVQVLSAEVNLGNGRSVLELLPRVNSESPGVCLSYPFMKPLPGVTIPGLNPHTPERLACDLSDLASEPPLARGNCLSLQDRMGTASHSPVEIQEESYAPSSGQPSADTLGQLMSLQLSLSVTPPVSVGKQIQYLPPQPEISYSHPVEVREGQSVVEAPEKRPVSGSDQGYISRNSIQQDSPIEESIEDTLMALTRLQQALNSFQGPFGN</sequence>
<feature type="region of interest" description="Disordered" evidence="9">
    <location>
        <begin position="829"/>
        <end position="851"/>
    </location>
</feature>
<dbReference type="PANTHER" id="PTHR15583:SF13">
    <property type="entry name" value="INTERLEUKIN-17 RECEPTOR A"/>
    <property type="match status" value="1"/>
</dbReference>
<name>A0A3P8Y627_ESOLU</name>
<keyword evidence="4" id="KW-0732">Signal</keyword>
<dbReference type="GO" id="GO:0005886">
    <property type="term" value="C:plasma membrane"/>
    <property type="evidence" value="ECO:0007669"/>
    <property type="project" value="UniProtKB-SubCell"/>
</dbReference>
<evidence type="ECO:0000256" key="4">
    <source>
        <dbReference type="ARBA" id="ARBA00022729"/>
    </source>
</evidence>
<evidence type="ECO:0000256" key="10">
    <source>
        <dbReference type="SAM" id="Phobius"/>
    </source>
</evidence>
<evidence type="ECO:0000256" key="2">
    <source>
        <dbReference type="ARBA" id="ARBA00022475"/>
    </source>
</evidence>
<evidence type="ECO:0000256" key="6">
    <source>
        <dbReference type="ARBA" id="ARBA00023136"/>
    </source>
</evidence>
<dbReference type="Pfam" id="PF08357">
    <property type="entry name" value="SEFIR"/>
    <property type="match status" value="1"/>
</dbReference>
<dbReference type="Ensembl" id="ENSELUT00000000867.3">
    <property type="protein sequence ID" value="ENSELUP00000011189.3"/>
    <property type="gene ID" value="ENSELUG00000011756.3"/>
</dbReference>
<proteinExistence type="predicted"/>
<dbReference type="AlphaFoldDB" id="A0A3P8Y627"/>
<dbReference type="Gene3D" id="2.60.40.2160">
    <property type="entry name" value="Interleukin-17 receptor A/B, fibronectin-III-like domain 1"/>
    <property type="match status" value="1"/>
</dbReference>
<feature type="domain" description="SEFIR" evidence="11">
    <location>
        <begin position="420"/>
        <end position="573"/>
    </location>
</feature>
<evidence type="ECO:0000313" key="12">
    <source>
        <dbReference type="Ensembl" id="ENSELUP00000011189.3"/>
    </source>
</evidence>
<evidence type="ECO:0000259" key="11">
    <source>
        <dbReference type="PROSITE" id="PS51534"/>
    </source>
</evidence>
<dbReference type="Bgee" id="ENSELUG00000011756">
    <property type="expression patterns" value="Expressed in stomach and 14 other cell types or tissues"/>
</dbReference>
<organism evidence="12 13">
    <name type="scientific">Esox lucius</name>
    <name type="common">Northern pike</name>
    <dbReference type="NCBI Taxonomy" id="8010"/>
    <lineage>
        <taxon>Eukaryota</taxon>
        <taxon>Metazoa</taxon>
        <taxon>Chordata</taxon>
        <taxon>Craniata</taxon>
        <taxon>Vertebrata</taxon>
        <taxon>Euteleostomi</taxon>
        <taxon>Actinopterygii</taxon>
        <taxon>Neopterygii</taxon>
        <taxon>Teleostei</taxon>
        <taxon>Protacanthopterygii</taxon>
        <taxon>Esociformes</taxon>
        <taxon>Esocidae</taxon>
        <taxon>Esox</taxon>
    </lineage>
</organism>
<evidence type="ECO:0000256" key="9">
    <source>
        <dbReference type="SAM" id="MobiDB-lite"/>
    </source>
</evidence>